<dbReference type="RefSeq" id="WP_207057835.1">
    <property type="nucleotide sequence ID" value="NZ_JAFIMU010000017.1"/>
</dbReference>
<name>A0ABS3DPP2_9BACT</name>
<protein>
    <submittedName>
        <fullName evidence="2">Uncharacterized protein</fullName>
    </submittedName>
</protein>
<reference evidence="2 3" key="1">
    <citation type="submission" date="2021-02" db="EMBL/GenBank/DDBJ databases">
        <title>De Novo genome assembly of isolated myxobacteria.</title>
        <authorList>
            <person name="Stevens D.C."/>
        </authorList>
    </citation>
    <scope>NUCLEOTIDE SEQUENCE [LARGE SCALE GENOMIC DNA]</scope>
    <source>
        <strain evidence="2 3">ATCC 29039</strain>
    </source>
</reference>
<dbReference type="EMBL" id="JAFIMU010000017">
    <property type="protein sequence ID" value="MBN8233305.1"/>
    <property type="molecule type" value="Genomic_DNA"/>
</dbReference>
<accession>A0ABS3DPP2</accession>
<comment type="caution">
    <text evidence="2">The sequence shown here is derived from an EMBL/GenBank/DDBJ whole genome shotgun (WGS) entry which is preliminary data.</text>
</comment>
<dbReference type="Proteomes" id="UP000664052">
    <property type="component" value="Unassembled WGS sequence"/>
</dbReference>
<proteinExistence type="predicted"/>
<feature type="compositionally biased region" description="Pro residues" evidence="1">
    <location>
        <begin position="396"/>
        <end position="406"/>
    </location>
</feature>
<feature type="region of interest" description="Disordered" evidence="1">
    <location>
        <begin position="393"/>
        <end position="415"/>
    </location>
</feature>
<evidence type="ECO:0000313" key="2">
    <source>
        <dbReference type="EMBL" id="MBN8233305.1"/>
    </source>
</evidence>
<sequence>MGVRSIGVRDNPETVAMQICDEMLDDVIDNKFTPPQPGGGVPAPIDIPPYSDVVAAIKHQMDVWISSCGASGPGSTVAIGWGPVLTQIFDLAKNVFSNWIYDYLKEDKSPGETRPGPDTDTPGHWEAPVREYSFAYKGTITSVKQTGSEDVSFIVNANGSTTKVQVSRSEETRTITDTKTGEKTSKTTGIEVKTVTPPDGSKTVTTTTTDRTIDASGKVTEKGNIQTEKFAADGSLISFEVSPRTPTLSPRVGGDCRDGGGVCSSSCSQIRGWWELFSQACDAAHWESYPCKAYIAAQNPLCLDPAIMMPDPAGDYVCGGGLSDEETREAQVAACALRGGLMLFVEGHDVCRMRQARPPREEGPYPGVCNSPYAYMSPDSCILDVPIEPKEIPWPVDLPRPRPGNPFPIDVPKRD</sequence>
<feature type="region of interest" description="Disordered" evidence="1">
    <location>
        <begin position="165"/>
        <end position="184"/>
    </location>
</feature>
<gene>
    <name evidence="2" type="ORF">JYK02_37895</name>
</gene>
<feature type="region of interest" description="Disordered" evidence="1">
    <location>
        <begin position="107"/>
        <end position="126"/>
    </location>
</feature>
<evidence type="ECO:0000256" key="1">
    <source>
        <dbReference type="SAM" id="MobiDB-lite"/>
    </source>
</evidence>
<evidence type="ECO:0000313" key="3">
    <source>
        <dbReference type="Proteomes" id="UP000664052"/>
    </source>
</evidence>
<feature type="compositionally biased region" description="Basic and acidic residues" evidence="1">
    <location>
        <begin position="168"/>
        <end position="184"/>
    </location>
</feature>
<organism evidence="2 3">
    <name type="scientific">Corallococcus macrosporus</name>
    <dbReference type="NCBI Taxonomy" id="35"/>
    <lineage>
        <taxon>Bacteria</taxon>
        <taxon>Pseudomonadati</taxon>
        <taxon>Myxococcota</taxon>
        <taxon>Myxococcia</taxon>
        <taxon>Myxococcales</taxon>
        <taxon>Cystobacterineae</taxon>
        <taxon>Myxococcaceae</taxon>
        <taxon>Corallococcus</taxon>
    </lineage>
</organism>
<keyword evidence="3" id="KW-1185">Reference proteome</keyword>